<dbReference type="NCBIfam" id="TIGR02837">
    <property type="entry name" value="spore_II_R"/>
    <property type="match status" value="1"/>
</dbReference>
<sequence length="247" mass="27661">MLKKSGFRIYLYVFFLLSLLMANGEAEMANAAVVTDKIPEQAIRLRILANSDQTGDQWVKRKVRDAIVESMNGWVRDPMTIEQARTEIRTHIPDLKNIVGSVLHKYGFDYGYKVELGIVPFPTKLYGNQVYPAGNYEALRVTLGNGEGQNWWCVLFPPLCFVDVSGDAVPRDSLTKAAASSQNKDAAVRQKESAGQMKEGKSKGTEQQNLSANSGQSSDSPKPDKEVRFFIVDLFRRLIDLIKSFFS</sequence>
<dbReference type="RefSeq" id="WP_371754655.1">
    <property type="nucleotide sequence ID" value="NZ_JAYJLD010000018.1"/>
</dbReference>
<evidence type="ECO:0000256" key="1">
    <source>
        <dbReference type="SAM" id="MobiDB-lite"/>
    </source>
</evidence>
<dbReference type="Proteomes" id="UP001310386">
    <property type="component" value="Unassembled WGS sequence"/>
</dbReference>
<dbReference type="EMBL" id="JAYJLD010000018">
    <property type="protein sequence ID" value="MEB3102532.1"/>
    <property type="molecule type" value="Genomic_DNA"/>
</dbReference>
<dbReference type="InterPro" id="IPR014202">
    <property type="entry name" value="Spore_II_R"/>
</dbReference>
<feature type="chain" id="PRO_5045647784" evidence="2">
    <location>
        <begin position="32"/>
        <end position="247"/>
    </location>
</feature>
<dbReference type="Pfam" id="PF09551">
    <property type="entry name" value="Spore_II_R"/>
    <property type="match status" value="1"/>
</dbReference>
<organism evidence="3 4">
    <name type="scientific">Ferviditalea candida</name>
    <dbReference type="NCBI Taxonomy" id="3108399"/>
    <lineage>
        <taxon>Bacteria</taxon>
        <taxon>Bacillati</taxon>
        <taxon>Bacillota</taxon>
        <taxon>Bacilli</taxon>
        <taxon>Bacillales</taxon>
        <taxon>Paenibacillaceae</taxon>
        <taxon>Ferviditalea</taxon>
    </lineage>
</organism>
<protein>
    <submittedName>
        <fullName evidence="3">Stage II sporulation protein R</fullName>
    </submittedName>
</protein>
<keyword evidence="4" id="KW-1185">Reference proteome</keyword>
<feature type="signal peptide" evidence="2">
    <location>
        <begin position="1"/>
        <end position="31"/>
    </location>
</feature>
<proteinExistence type="predicted"/>
<feature type="region of interest" description="Disordered" evidence="1">
    <location>
        <begin position="175"/>
        <end position="224"/>
    </location>
</feature>
<keyword evidence="2" id="KW-0732">Signal</keyword>
<feature type="compositionally biased region" description="Polar residues" evidence="1">
    <location>
        <begin position="205"/>
        <end position="220"/>
    </location>
</feature>
<gene>
    <name evidence="3" type="primary">spoIIR</name>
    <name evidence="3" type="ORF">VF724_12750</name>
</gene>
<reference evidence="3" key="1">
    <citation type="submission" date="2023-12" db="EMBL/GenBank/DDBJ databases">
        <title>Fervidustalea candida gen. nov., sp. nov., a novel member of the family Paenibacillaceae isolated from a geothermal area.</title>
        <authorList>
            <person name="Li W.-J."/>
            <person name="Jiao J.-Y."/>
            <person name="Chen Y."/>
        </authorList>
    </citation>
    <scope>NUCLEOTIDE SEQUENCE</scope>
    <source>
        <strain evidence="3">SYSU GA230002</strain>
    </source>
</reference>
<evidence type="ECO:0000313" key="4">
    <source>
        <dbReference type="Proteomes" id="UP001310386"/>
    </source>
</evidence>
<comment type="caution">
    <text evidence="3">The sequence shown here is derived from an EMBL/GenBank/DDBJ whole genome shotgun (WGS) entry which is preliminary data.</text>
</comment>
<evidence type="ECO:0000313" key="3">
    <source>
        <dbReference type="EMBL" id="MEB3102532.1"/>
    </source>
</evidence>
<evidence type="ECO:0000256" key="2">
    <source>
        <dbReference type="SAM" id="SignalP"/>
    </source>
</evidence>
<accession>A0ABU5ZJW8</accession>
<name>A0ABU5ZJW8_9BACL</name>
<feature type="compositionally biased region" description="Basic and acidic residues" evidence="1">
    <location>
        <begin position="186"/>
        <end position="204"/>
    </location>
</feature>